<evidence type="ECO:0000256" key="1">
    <source>
        <dbReference type="ARBA" id="ARBA00008857"/>
    </source>
</evidence>
<dbReference type="PROSITE" id="PS51900">
    <property type="entry name" value="CB"/>
    <property type="match status" value="1"/>
</dbReference>
<feature type="domain" description="Core-binding (CB)" evidence="7">
    <location>
        <begin position="1"/>
        <end position="82"/>
    </location>
</feature>
<keyword evidence="4" id="KW-0233">DNA recombination</keyword>
<proteinExistence type="inferred from homology"/>
<dbReference type="GO" id="GO:0015074">
    <property type="term" value="P:DNA integration"/>
    <property type="evidence" value="ECO:0007669"/>
    <property type="project" value="UniProtKB-KW"/>
</dbReference>
<dbReference type="InterPro" id="IPR011010">
    <property type="entry name" value="DNA_brk_join_enz"/>
</dbReference>
<dbReference type="InterPro" id="IPR050090">
    <property type="entry name" value="Tyrosine_recombinase_XerCD"/>
</dbReference>
<dbReference type="Gene3D" id="1.10.150.130">
    <property type="match status" value="1"/>
</dbReference>
<evidence type="ECO:0000256" key="5">
    <source>
        <dbReference type="PROSITE-ProRule" id="PRU01248"/>
    </source>
</evidence>
<dbReference type="InterPro" id="IPR010998">
    <property type="entry name" value="Integrase_recombinase_N"/>
</dbReference>
<dbReference type="PANTHER" id="PTHR30349:SF64">
    <property type="entry name" value="PROPHAGE INTEGRASE INTD-RELATED"/>
    <property type="match status" value="1"/>
</dbReference>
<dbReference type="EMBL" id="FQZL01000039">
    <property type="protein sequence ID" value="SHJ80197.1"/>
    <property type="molecule type" value="Genomic_DNA"/>
</dbReference>
<evidence type="ECO:0000256" key="2">
    <source>
        <dbReference type="ARBA" id="ARBA00022908"/>
    </source>
</evidence>
<keyword evidence="3 5" id="KW-0238">DNA-binding</keyword>
<dbReference type="Pfam" id="PF00589">
    <property type="entry name" value="Phage_integrase"/>
    <property type="match status" value="1"/>
</dbReference>
<name>A0A1M6M9Q3_9FIRM</name>
<evidence type="ECO:0000256" key="3">
    <source>
        <dbReference type="ARBA" id="ARBA00023125"/>
    </source>
</evidence>
<comment type="similarity">
    <text evidence="1">Belongs to the 'phage' integrase family.</text>
</comment>
<dbReference type="InterPro" id="IPR013762">
    <property type="entry name" value="Integrase-like_cat_sf"/>
</dbReference>
<dbReference type="PROSITE" id="PS51898">
    <property type="entry name" value="TYR_RECOMBINASE"/>
    <property type="match status" value="1"/>
</dbReference>
<evidence type="ECO:0000259" key="7">
    <source>
        <dbReference type="PROSITE" id="PS51900"/>
    </source>
</evidence>
<dbReference type="AlphaFoldDB" id="A0A1M6M9Q3"/>
<dbReference type="SUPFAM" id="SSF56349">
    <property type="entry name" value="DNA breaking-rejoining enzymes"/>
    <property type="match status" value="1"/>
</dbReference>
<dbReference type="PANTHER" id="PTHR30349">
    <property type="entry name" value="PHAGE INTEGRASE-RELATED"/>
    <property type="match status" value="1"/>
</dbReference>
<evidence type="ECO:0000313" key="9">
    <source>
        <dbReference type="Proteomes" id="UP000184052"/>
    </source>
</evidence>
<sequence>MYNKNHIKEMTRLLTLKGCTPGTINAYQACMKKVLTFLDKPVDDITTDDLLDYLQHMITLGRTSSTINQNHSIINFFFSQVLRKHHIVAPLPFMRKIKKLPEILTITEVEAILNCSQNLKHKTIFMTIYGSGLRIGEVLRLRVSDIDSKKMQLRIKEGKGRKDRYTILSERNLKCLRDYYRTYQPNDLLFFPYSYKDKPMSKNTIEKEFKSTIAAAGINKKVTPHSLRHAFASHLLENGTDIYTIKSLLGHSTLRSTEVYLQLSPSLVFSTKSPLDQESANE</sequence>
<dbReference type="OrthoDB" id="9803188at2"/>
<dbReference type="InterPro" id="IPR002104">
    <property type="entry name" value="Integrase_catalytic"/>
</dbReference>
<dbReference type="Proteomes" id="UP000184052">
    <property type="component" value="Unassembled WGS sequence"/>
</dbReference>
<dbReference type="InterPro" id="IPR004107">
    <property type="entry name" value="Integrase_SAM-like_N"/>
</dbReference>
<dbReference type="STRING" id="1121476.SAMN02745751_03411"/>
<keyword evidence="2" id="KW-0229">DNA integration</keyword>
<dbReference type="GO" id="GO:0006310">
    <property type="term" value="P:DNA recombination"/>
    <property type="evidence" value="ECO:0007669"/>
    <property type="project" value="UniProtKB-KW"/>
</dbReference>
<gene>
    <name evidence="8" type="ORF">SAMN02745751_03411</name>
</gene>
<reference evidence="8 9" key="1">
    <citation type="submission" date="2016-11" db="EMBL/GenBank/DDBJ databases">
        <authorList>
            <person name="Jaros S."/>
            <person name="Januszkiewicz K."/>
            <person name="Wedrychowicz H."/>
        </authorList>
    </citation>
    <scope>NUCLEOTIDE SEQUENCE [LARGE SCALE GENOMIC DNA]</scope>
    <source>
        <strain evidence="8 9">DSM 17477</strain>
    </source>
</reference>
<evidence type="ECO:0000256" key="4">
    <source>
        <dbReference type="ARBA" id="ARBA00023172"/>
    </source>
</evidence>
<dbReference type="Pfam" id="PF13495">
    <property type="entry name" value="Phage_int_SAM_4"/>
    <property type="match status" value="1"/>
</dbReference>
<protein>
    <submittedName>
        <fullName evidence="8">Site-specific recombinase XerD</fullName>
    </submittedName>
</protein>
<keyword evidence="9" id="KW-1185">Reference proteome</keyword>
<accession>A0A1M6M9Q3</accession>
<evidence type="ECO:0000259" key="6">
    <source>
        <dbReference type="PROSITE" id="PS51898"/>
    </source>
</evidence>
<organism evidence="8 9">
    <name type="scientific">Dethiosulfatibacter aminovorans DSM 17477</name>
    <dbReference type="NCBI Taxonomy" id="1121476"/>
    <lineage>
        <taxon>Bacteria</taxon>
        <taxon>Bacillati</taxon>
        <taxon>Bacillota</taxon>
        <taxon>Tissierellia</taxon>
        <taxon>Dethiosulfatibacter</taxon>
    </lineage>
</organism>
<dbReference type="RefSeq" id="WP_073050764.1">
    <property type="nucleotide sequence ID" value="NZ_FQZL01000039.1"/>
</dbReference>
<dbReference type="InterPro" id="IPR044068">
    <property type="entry name" value="CB"/>
</dbReference>
<dbReference type="Gene3D" id="1.10.443.10">
    <property type="entry name" value="Intergrase catalytic core"/>
    <property type="match status" value="1"/>
</dbReference>
<dbReference type="GO" id="GO:0003677">
    <property type="term" value="F:DNA binding"/>
    <property type="evidence" value="ECO:0007669"/>
    <property type="project" value="UniProtKB-UniRule"/>
</dbReference>
<feature type="domain" description="Tyr recombinase" evidence="6">
    <location>
        <begin position="99"/>
        <end position="273"/>
    </location>
</feature>
<evidence type="ECO:0000313" key="8">
    <source>
        <dbReference type="EMBL" id="SHJ80197.1"/>
    </source>
</evidence>